<dbReference type="InterPro" id="IPR044925">
    <property type="entry name" value="His-Me_finger_sf"/>
</dbReference>
<keyword evidence="7" id="KW-0378">Hydrolase</keyword>
<dbReference type="GO" id="GO:0046872">
    <property type="term" value="F:metal ion binding"/>
    <property type="evidence" value="ECO:0007669"/>
    <property type="project" value="UniProtKB-KW"/>
</dbReference>
<dbReference type="RefSeq" id="WP_119014920.1">
    <property type="nucleotide sequence ID" value="NZ_QXNC01000074.1"/>
</dbReference>
<dbReference type="PANTHER" id="PTHR13966">
    <property type="entry name" value="ENDONUCLEASE RELATED"/>
    <property type="match status" value="1"/>
</dbReference>
<sequence length="298" mass="32623">MGRAAALLIAAAIAAFQASSCSEKSSAPPAASQKHAELKTSPSPKAEPQKQSEPKTSPEPDAAPRKNLEGIQTSFKDCRNFFANGVPPIVPHQQKLRELCYDAFAILHSGVRKTPVFVAQKLNRALVADADEKRKDRFFADARLPEAERAKLSDYKNSGYSRGHMAPAGDMPTPAAMAQSFSLANMVPQVISHNSGAWKKIETDTRLYASRAIGDVYIITGPVFGERETLIKNSDVHVPTHIFKLVYDEAQNRAWAHFQENAEGVRAGEPISYEDLVQRIGMELLPSVKPAPRLPLPQ</sequence>
<dbReference type="PANTHER" id="PTHR13966:SF5">
    <property type="entry name" value="ENDONUCLEASE G, MITOCHONDRIAL"/>
    <property type="match status" value="1"/>
</dbReference>
<dbReference type="Pfam" id="PF01223">
    <property type="entry name" value="Endonuclease_NS"/>
    <property type="match status" value="1"/>
</dbReference>
<feature type="domain" description="ENPP1-3/EXOG-like endonuclease/phosphodiesterase" evidence="5">
    <location>
        <begin position="101"/>
        <end position="291"/>
    </location>
</feature>
<dbReference type="SUPFAM" id="SSF54060">
    <property type="entry name" value="His-Me finger endonucleases"/>
    <property type="match status" value="1"/>
</dbReference>
<evidence type="ECO:0000256" key="1">
    <source>
        <dbReference type="PIRSR" id="PIRSR640255-1"/>
    </source>
</evidence>
<dbReference type="InterPro" id="IPR020821">
    <property type="entry name" value="ENPP1-3/EXOG-like_nuc-like"/>
</dbReference>
<dbReference type="SMART" id="SM00892">
    <property type="entry name" value="Endonuclease_NS"/>
    <property type="match status" value="1"/>
</dbReference>
<keyword evidence="2" id="KW-0479">Metal-binding</keyword>
<comment type="caution">
    <text evidence="7">The sequence shown here is derived from an EMBL/GenBank/DDBJ whole genome shotgun (WGS) entry which is preliminary data.</text>
</comment>
<name>A0A4R2MQV0_9BURK</name>
<organism evidence="7 8">
    <name type="scientific">Simplicispira metamorpha</name>
    <dbReference type="NCBI Taxonomy" id="80881"/>
    <lineage>
        <taxon>Bacteria</taxon>
        <taxon>Pseudomonadati</taxon>
        <taxon>Pseudomonadota</taxon>
        <taxon>Betaproteobacteria</taxon>
        <taxon>Burkholderiales</taxon>
        <taxon>Comamonadaceae</taxon>
        <taxon>Simplicispira</taxon>
    </lineage>
</organism>
<keyword evidence="8" id="KW-1185">Reference proteome</keyword>
<reference evidence="7 8" key="1">
    <citation type="submission" date="2019-03" db="EMBL/GenBank/DDBJ databases">
        <title>Genomic Encyclopedia of Type Strains, Phase IV (KMG-IV): sequencing the most valuable type-strain genomes for metagenomic binning, comparative biology and taxonomic classification.</title>
        <authorList>
            <person name="Goeker M."/>
        </authorList>
    </citation>
    <scope>NUCLEOTIDE SEQUENCE [LARGE SCALE GENOMIC DNA]</scope>
    <source>
        <strain evidence="7 8">DSM 1837</strain>
    </source>
</reference>
<keyword evidence="7" id="KW-0255">Endonuclease</keyword>
<evidence type="ECO:0000313" key="7">
    <source>
        <dbReference type="EMBL" id="TCP10712.1"/>
    </source>
</evidence>
<dbReference type="GO" id="GO:0003676">
    <property type="term" value="F:nucleic acid binding"/>
    <property type="evidence" value="ECO:0007669"/>
    <property type="project" value="InterPro"/>
</dbReference>
<feature type="region of interest" description="Disordered" evidence="3">
    <location>
        <begin position="23"/>
        <end position="66"/>
    </location>
</feature>
<dbReference type="InterPro" id="IPR044929">
    <property type="entry name" value="DNA/RNA_non-sp_Endonuclease_sf"/>
</dbReference>
<dbReference type="InterPro" id="IPR001604">
    <property type="entry name" value="Endo_G_ENPP1-like_dom"/>
</dbReference>
<protein>
    <submittedName>
        <fullName evidence="7">Endonuclease G</fullName>
    </submittedName>
</protein>
<dbReference type="EMBL" id="SLXH01000058">
    <property type="protein sequence ID" value="TCP10712.1"/>
    <property type="molecule type" value="Genomic_DNA"/>
</dbReference>
<dbReference type="GO" id="GO:0004519">
    <property type="term" value="F:endonuclease activity"/>
    <property type="evidence" value="ECO:0007669"/>
    <property type="project" value="UniProtKB-KW"/>
</dbReference>
<dbReference type="Gene3D" id="3.40.570.10">
    <property type="entry name" value="Extracellular Endonuclease, subunit A"/>
    <property type="match status" value="1"/>
</dbReference>
<dbReference type="OrthoDB" id="9811262at2"/>
<dbReference type="GO" id="GO:0016787">
    <property type="term" value="F:hydrolase activity"/>
    <property type="evidence" value="ECO:0007669"/>
    <property type="project" value="InterPro"/>
</dbReference>
<feature type="active site" description="Proton acceptor" evidence="1">
    <location>
        <position position="164"/>
    </location>
</feature>
<dbReference type="AlphaFoldDB" id="A0A4R2MQV0"/>
<proteinExistence type="predicted"/>
<gene>
    <name evidence="7" type="ORF">EV674_1582</name>
</gene>
<dbReference type="InterPro" id="IPR040255">
    <property type="entry name" value="Non-specific_endonuclease"/>
</dbReference>
<evidence type="ECO:0000313" key="8">
    <source>
        <dbReference type="Proteomes" id="UP000295182"/>
    </source>
</evidence>
<keyword evidence="7" id="KW-0540">Nuclease</keyword>
<accession>A0A4R2MQV0</accession>
<evidence type="ECO:0000259" key="5">
    <source>
        <dbReference type="SMART" id="SM00477"/>
    </source>
</evidence>
<feature type="compositionally biased region" description="Basic and acidic residues" evidence="3">
    <location>
        <begin position="47"/>
        <end position="66"/>
    </location>
</feature>
<evidence type="ECO:0000259" key="6">
    <source>
        <dbReference type="SMART" id="SM00892"/>
    </source>
</evidence>
<feature type="chain" id="PRO_5020942186" evidence="4">
    <location>
        <begin position="21"/>
        <end position="298"/>
    </location>
</feature>
<evidence type="ECO:0000256" key="4">
    <source>
        <dbReference type="SAM" id="SignalP"/>
    </source>
</evidence>
<feature type="binding site" evidence="2">
    <location>
        <position position="194"/>
    </location>
    <ligand>
        <name>Mg(2+)</name>
        <dbReference type="ChEBI" id="CHEBI:18420"/>
        <note>catalytic</note>
    </ligand>
</feature>
<evidence type="ECO:0000256" key="2">
    <source>
        <dbReference type="PIRSR" id="PIRSR640255-2"/>
    </source>
</evidence>
<keyword evidence="4" id="KW-0732">Signal</keyword>
<evidence type="ECO:0000256" key="3">
    <source>
        <dbReference type="SAM" id="MobiDB-lite"/>
    </source>
</evidence>
<feature type="signal peptide" evidence="4">
    <location>
        <begin position="1"/>
        <end position="20"/>
    </location>
</feature>
<dbReference type="Proteomes" id="UP000295182">
    <property type="component" value="Unassembled WGS sequence"/>
</dbReference>
<feature type="domain" description="DNA/RNA non-specific endonuclease/pyrophosphatase/phosphodiesterase" evidence="6">
    <location>
        <begin position="100"/>
        <end position="291"/>
    </location>
</feature>
<dbReference type="SMART" id="SM00477">
    <property type="entry name" value="NUC"/>
    <property type="match status" value="1"/>
</dbReference>